<evidence type="ECO:0000256" key="8">
    <source>
        <dbReference type="SAM" id="MobiDB-lite"/>
    </source>
</evidence>
<dbReference type="GO" id="GO:0005737">
    <property type="term" value="C:cytoplasm"/>
    <property type="evidence" value="ECO:0007669"/>
    <property type="project" value="UniProtKB-SubCell"/>
</dbReference>
<dbReference type="Proteomes" id="UP000642125">
    <property type="component" value="Unassembled WGS sequence"/>
</dbReference>
<keyword evidence="5 7" id="KW-0067">ATP-binding</keyword>
<feature type="compositionally biased region" description="Low complexity" evidence="8">
    <location>
        <begin position="353"/>
        <end position="363"/>
    </location>
</feature>
<feature type="domain" description="tRNA(Ile)-lysidine/2-thiocytidine synthase N-terminal" evidence="9">
    <location>
        <begin position="28"/>
        <end position="197"/>
    </location>
</feature>
<evidence type="ECO:0000313" key="12">
    <source>
        <dbReference type="Proteomes" id="UP000642125"/>
    </source>
</evidence>
<dbReference type="InterPro" id="IPR015262">
    <property type="entry name" value="tRNA_Ile_lys_synt_subst-bd"/>
</dbReference>
<evidence type="ECO:0000256" key="7">
    <source>
        <dbReference type="HAMAP-Rule" id="MF_01161"/>
    </source>
</evidence>
<comment type="similarity">
    <text evidence="7">Belongs to the tRNA(Ile)-lysidine synthase family.</text>
</comment>
<evidence type="ECO:0000256" key="1">
    <source>
        <dbReference type="ARBA" id="ARBA00022490"/>
    </source>
</evidence>
<comment type="domain">
    <text evidence="7">The N-terminal region contains the highly conserved SGGXDS motif, predicted to be a P-loop motif involved in ATP binding.</text>
</comment>
<keyword evidence="2 7" id="KW-0436">Ligase</keyword>
<dbReference type="Pfam" id="PF01171">
    <property type="entry name" value="ATP_bind_3"/>
    <property type="match status" value="1"/>
</dbReference>
<comment type="subcellular location">
    <subcellularLocation>
        <location evidence="7">Cytoplasm</location>
    </subcellularLocation>
</comment>
<feature type="binding site" evidence="7">
    <location>
        <begin position="33"/>
        <end position="38"/>
    </location>
    <ligand>
        <name>ATP</name>
        <dbReference type="ChEBI" id="CHEBI:30616"/>
    </ligand>
</feature>
<dbReference type="PANTHER" id="PTHR43033:SF1">
    <property type="entry name" value="TRNA(ILE)-LYSIDINE SYNTHASE-RELATED"/>
    <property type="match status" value="1"/>
</dbReference>
<evidence type="ECO:0000256" key="4">
    <source>
        <dbReference type="ARBA" id="ARBA00022741"/>
    </source>
</evidence>
<dbReference type="SUPFAM" id="SSF52402">
    <property type="entry name" value="Adenine nucleotide alpha hydrolases-like"/>
    <property type="match status" value="1"/>
</dbReference>
<gene>
    <name evidence="7 11" type="primary">tilS</name>
    <name evidence="11" type="ORF">Cpa01nite_07650</name>
</gene>
<dbReference type="InterPro" id="IPR012094">
    <property type="entry name" value="tRNA_Ile_lys_synt"/>
</dbReference>
<evidence type="ECO:0000259" key="9">
    <source>
        <dbReference type="Pfam" id="PF01171"/>
    </source>
</evidence>
<keyword evidence="4 7" id="KW-0547">Nucleotide-binding</keyword>
<evidence type="ECO:0000259" key="10">
    <source>
        <dbReference type="Pfam" id="PF09179"/>
    </source>
</evidence>
<name>A0A919P6R9_9CELL</name>
<dbReference type="AlphaFoldDB" id="A0A919P6R9"/>
<evidence type="ECO:0000256" key="6">
    <source>
        <dbReference type="ARBA" id="ARBA00048539"/>
    </source>
</evidence>
<dbReference type="RefSeq" id="WP_203667437.1">
    <property type="nucleotide sequence ID" value="NZ_BONO01000004.1"/>
</dbReference>
<evidence type="ECO:0000256" key="5">
    <source>
        <dbReference type="ARBA" id="ARBA00022840"/>
    </source>
</evidence>
<dbReference type="EMBL" id="BONO01000004">
    <property type="protein sequence ID" value="GIG35384.1"/>
    <property type="molecule type" value="Genomic_DNA"/>
</dbReference>
<dbReference type="InterPro" id="IPR011063">
    <property type="entry name" value="TilS/TtcA_N"/>
</dbReference>
<evidence type="ECO:0000256" key="2">
    <source>
        <dbReference type="ARBA" id="ARBA00022598"/>
    </source>
</evidence>
<protein>
    <recommendedName>
        <fullName evidence="7">tRNA(Ile)-lysidine synthase</fullName>
        <ecNumber evidence="7">6.3.4.19</ecNumber>
    </recommendedName>
    <alternativeName>
        <fullName evidence="7">tRNA(Ile)-2-lysyl-cytidine synthase</fullName>
    </alternativeName>
    <alternativeName>
        <fullName evidence="7">tRNA(Ile)-lysidine synthetase</fullName>
    </alternativeName>
</protein>
<dbReference type="InterPro" id="IPR014729">
    <property type="entry name" value="Rossmann-like_a/b/a_fold"/>
</dbReference>
<dbReference type="HAMAP" id="MF_01161">
    <property type="entry name" value="tRNA_Ile_lys_synt"/>
    <property type="match status" value="1"/>
</dbReference>
<dbReference type="GO" id="GO:0006400">
    <property type="term" value="P:tRNA modification"/>
    <property type="evidence" value="ECO:0007669"/>
    <property type="project" value="UniProtKB-UniRule"/>
</dbReference>
<dbReference type="PANTHER" id="PTHR43033">
    <property type="entry name" value="TRNA(ILE)-LYSIDINE SYNTHASE-RELATED"/>
    <property type="match status" value="1"/>
</dbReference>
<dbReference type="InterPro" id="IPR012795">
    <property type="entry name" value="tRNA_Ile_lys_synt_N"/>
</dbReference>
<proteinExistence type="inferred from homology"/>
<feature type="domain" description="tRNA(Ile)-lysidine synthase substrate-binding" evidence="10">
    <location>
        <begin position="270"/>
        <end position="337"/>
    </location>
</feature>
<dbReference type="CDD" id="cd01992">
    <property type="entry name" value="TilS_N"/>
    <property type="match status" value="1"/>
</dbReference>
<comment type="function">
    <text evidence="7">Ligates lysine onto the cytidine present at position 34 of the AUA codon-specific tRNA(Ile) that contains the anticodon CAU, in an ATP-dependent manner. Cytidine is converted to lysidine, thus changing the amino acid specificity of the tRNA from methionine to isoleucine.</text>
</comment>
<keyword evidence="1 7" id="KW-0963">Cytoplasm</keyword>
<dbReference type="Pfam" id="PF09179">
    <property type="entry name" value="TilS"/>
    <property type="match status" value="1"/>
</dbReference>
<accession>A0A919P6R9</accession>
<keyword evidence="3 7" id="KW-0819">tRNA processing</keyword>
<reference evidence="11" key="1">
    <citation type="submission" date="2021-01" db="EMBL/GenBank/DDBJ databases">
        <title>Whole genome shotgun sequence of Cellulomonas pakistanensis NBRC 110800.</title>
        <authorList>
            <person name="Komaki H."/>
            <person name="Tamura T."/>
        </authorList>
    </citation>
    <scope>NUCLEOTIDE SEQUENCE</scope>
    <source>
        <strain evidence="11">NBRC 110800</strain>
    </source>
</reference>
<comment type="catalytic activity">
    <reaction evidence="6 7">
        <text>cytidine(34) in tRNA(Ile2) + L-lysine + ATP = lysidine(34) in tRNA(Ile2) + AMP + diphosphate + H(+)</text>
        <dbReference type="Rhea" id="RHEA:43744"/>
        <dbReference type="Rhea" id="RHEA-COMP:10625"/>
        <dbReference type="Rhea" id="RHEA-COMP:10670"/>
        <dbReference type="ChEBI" id="CHEBI:15378"/>
        <dbReference type="ChEBI" id="CHEBI:30616"/>
        <dbReference type="ChEBI" id="CHEBI:32551"/>
        <dbReference type="ChEBI" id="CHEBI:33019"/>
        <dbReference type="ChEBI" id="CHEBI:82748"/>
        <dbReference type="ChEBI" id="CHEBI:83665"/>
        <dbReference type="ChEBI" id="CHEBI:456215"/>
        <dbReference type="EC" id="6.3.4.19"/>
    </reaction>
</comment>
<dbReference type="GO" id="GO:0005524">
    <property type="term" value="F:ATP binding"/>
    <property type="evidence" value="ECO:0007669"/>
    <property type="project" value="UniProtKB-UniRule"/>
</dbReference>
<sequence>MAGPHPAVAAVRGAVSGALGDVPAGALVLVACSGGPDSLALAAGAAFVAGSRARRGEPSWRVGAVVVDHRLQPGSGEVAARAAAACRALGLDPVEVPAVDATGPGGPEAAARDARYAALDDAATRLGAAAVLLGHTRDDQAEGVLLGLARGSGARSLAGMPAARGLLRRPLLGLARADTLAACAALGLDPWHDPTNSPADGDAGAPARSRVRARVLPVLEQELGPGVAAALARSAELLREDADALDALAAELLARAGAAAADDGAPAVLLDAAVLAAAPAALRNRALRAAAVRAGSPPGSVTRAHVAALAALVTDWRGQGPVHLPGRVAAARACGRLALGATPVGRDPDDAARAGPAAPAGQGPDDEGDPQR</sequence>
<dbReference type="Gene3D" id="1.20.59.20">
    <property type="match status" value="1"/>
</dbReference>
<comment type="caution">
    <text evidence="11">The sequence shown here is derived from an EMBL/GenBank/DDBJ whole genome shotgun (WGS) entry which is preliminary data.</text>
</comment>
<dbReference type="SUPFAM" id="SSF82829">
    <property type="entry name" value="MesJ substrate recognition domain-like"/>
    <property type="match status" value="1"/>
</dbReference>
<organism evidence="11 12">
    <name type="scientific">Cellulomonas pakistanensis</name>
    <dbReference type="NCBI Taxonomy" id="992287"/>
    <lineage>
        <taxon>Bacteria</taxon>
        <taxon>Bacillati</taxon>
        <taxon>Actinomycetota</taxon>
        <taxon>Actinomycetes</taxon>
        <taxon>Micrococcales</taxon>
        <taxon>Cellulomonadaceae</taxon>
        <taxon>Cellulomonas</taxon>
    </lineage>
</organism>
<dbReference type="Gene3D" id="3.40.50.620">
    <property type="entry name" value="HUPs"/>
    <property type="match status" value="1"/>
</dbReference>
<keyword evidence="12" id="KW-1185">Reference proteome</keyword>
<dbReference type="NCBIfam" id="TIGR02432">
    <property type="entry name" value="lysidine_TilS_N"/>
    <property type="match status" value="1"/>
</dbReference>
<feature type="region of interest" description="Disordered" evidence="8">
    <location>
        <begin position="340"/>
        <end position="372"/>
    </location>
</feature>
<evidence type="ECO:0000313" key="11">
    <source>
        <dbReference type="EMBL" id="GIG35384.1"/>
    </source>
</evidence>
<dbReference type="EC" id="6.3.4.19" evidence="7"/>
<evidence type="ECO:0000256" key="3">
    <source>
        <dbReference type="ARBA" id="ARBA00022694"/>
    </source>
</evidence>
<dbReference type="GO" id="GO:0032267">
    <property type="term" value="F:tRNA(Ile)-lysidine synthase activity"/>
    <property type="evidence" value="ECO:0007669"/>
    <property type="project" value="UniProtKB-EC"/>
</dbReference>